<evidence type="ECO:0000256" key="6">
    <source>
        <dbReference type="ARBA" id="ARBA00023040"/>
    </source>
</evidence>
<evidence type="ECO:0000256" key="9">
    <source>
        <dbReference type="ARBA" id="ARBA00023224"/>
    </source>
</evidence>
<dbReference type="Pfam" id="PF02076">
    <property type="entry name" value="STE3"/>
    <property type="match status" value="1"/>
</dbReference>
<dbReference type="InterPro" id="IPR000481">
    <property type="entry name" value="GPCR_Pheromne_B_alpha_rcpt"/>
</dbReference>
<comment type="subcellular location">
    <subcellularLocation>
        <location evidence="1">Membrane</location>
        <topology evidence="1">Multi-pass membrane protein</topology>
    </subcellularLocation>
</comment>
<evidence type="ECO:0000256" key="11">
    <source>
        <dbReference type="SAM" id="Phobius"/>
    </source>
</evidence>
<feature type="transmembrane region" description="Helical" evidence="11">
    <location>
        <begin position="154"/>
        <end position="183"/>
    </location>
</feature>
<dbReference type="EMBL" id="KT989647">
    <property type="protein sequence ID" value="ANB67028.1"/>
    <property type="molecule type" value="Genomic_DNA"/>
</dbReference>
<gene>
    <name evidence="13" type="primary">rcb2b</name>
    <name evidence="12" type="synonym">rcb2a</name>
</gene>
<comment type="similarity">
    <text evidence="2">Belongs to the G-protein coupled receptor 4 family.</text>
</comment>
<reference evidence="13" key="1">
    <citation type="submission" date="2015-11" db="EMBL/GenBank/DDBJ databases">
        <title>Mating B locus structure and alleles activity of edible fungi Agrocybe salicacola.</title>
        <authorList>
            <person name="Chen W."/>
            <person name="Zhao Y."/>
        </authorList>
    </citation>
    <scope>NUCLEOTIDE SEQUENCE</scope>
    <source>
        <strain evidence="13">M130</strain>
        <strain evidence="12">M20</strain>
    </source>
</reference>
<accession>A0A2P0M857</accession>
<keyword evidence="8 13" id="KW-0675">Receptor</keyword>
<feature type="transmembrane region" description="Helical" evidence="11">
    <location>
        <begin position="271"/>
        <end position="290"/>
    </location>
</feature>
<keyword evidence="4 11" id="KW-0812">Transmembrane</keyword>
<feature type="transmembrane region" description="Helical" evidence="11">
    <location>
        <begin position="7"/>
        <end position="27"/>
    </location>
</feature>
<dbReference type="GO" id="GO:0000750">
    <property type="term" value="P:pheromone-dependent signal transduction involved in conjugation with cellular fusion"/>
    <property type="evidence" value="ECO:0007669"/>
    <property type="project" value="TreeGrafter"/>
</dbReference>
<evidence type="ECO:0000256" key="2">
    <source>
        <dbReference type="ARBA" id="ARBA00011085"/>
    </source>
</evidence>
<dbReference type="PRINTS" id="PR00899">
    <property type="entry name" value="GPCRSTE3"/>
</dbReference>
<organism evidence="13">
    <name type="scientific">Agrocybe salicacicola</name>
    <dbReference type="NCBI Taxonomy" id="1078488"/>
    <lineage>
        <taxon>Eukaryota</taxon>
        <taxon>Fungi</taxon>
        <taxon>Dikarya</taxon>
        <taxon>Basidiomycota</taxon>
        <taxon>Agaricomycotina</taxon>
        <taxon>Agaricomycetes</taxon>
        <taxon>Agaricomycetidae</taxon>
        <taxon>Agaricales</taxon>
        <taxon>Agaricineae</taxon>
        <taxon>Strophariaceae</taxon>
        <taxon>Agrocybe</taxon>
    </lineage>
</organism>
<dbReference type="InterPro" id="IPR001499">
    <property type="entry name" value="GPCR_STE3"/>
</dbReference>
<feature type="region of interest" description="Disordered" evidence="10">
    <location>
        <begin position="413"/>
        <end position="479"/>
    </location>
</feature>
<keyword evidence="7 11" id="KW-0472">Membrane</keyword>
<dbReference type="EMBL" id="KT989646">
    <property type="protein sequence ID" value="ANB67021.1"/>
    <property type="molecule type" value="Genomic_DNA"/>
</dbReference>
<keyword evidence="9" id="KW-0807">Transducer</keyword>
<evidence type="ECO:0000256" key="10">
    <source>
        <dbReference type="SAM" id="MobiDB-lite"/>
    </source>
</evidence>
<keyword evidence="5 11" id="KW-1133">Transmembrane helix</keyword>
<keyword evidence="3" id="KW-0589">Pheromone response</keyword>
<evidence type="ECO:0000256" key="8">
    <source>
        <dbReference type="ARBA" id="ARBA00023170"/>
    </source>
</evidence>
<feature type="compositionally biased region" description="Low complexity" evidence="10">
    <location>
        <begin position="457"/>
        <end position="469"/>
    </location>
</feature>
<name>A0A2P0M857_9AGAR</name>
<evidence type="ECO:0000256" key="7">
    <source>
        <dbReference type="ARBA" id="ARBA00023136"/>
    </source>
</evidence>
<evidence type="ECO:0000256" key="3">
    <source>
        <dbReference type="ARBA" id="ARBA00022507"/>
    </source>
</evidence>
<evidence type="ECO:0000313" key="13">
    <source>
        <dbReference type="EMBL" id="ANB67028.1"/>
    </source>
</evidence>
<dbReference type="PANTHER" id="PTHR28097:SF1">
    <property type="entry name" value="PHEROMONE A FACTOR RECEPTOR"/>
    <property type="match status" value="1"/>
</dbReference>
<evidence type="ECO:0000256" key="5">
    <source>
        <dbReference type="ARBA" id="ARBA00022989"/>
    </source>
</evidence>
<feature type="transmembrane region" description="Helical" evidence="11">
    <location>
        <begin position="110"/>
        <end position="132"/>
    </location>
</feature>
<keyword evidence="6" id="KW-0297">G-protein coupled receptor</keyword>
<dbReference type="GO" id="GO:0004934">
    <property type="term" value="F:mating-type alpha-factor pheromone receptor activity"/>
    <property type="evidence" value="ECO:0007669"/>
    <property type="project" value="InterPro"/>
</dbReference>
<dbReference type="PRINTS" id="PR00901">
    <property type="entry name" value="PHEROMONEBAR"/>
</dbReference>
<evidence type="ECO:0000256" key="1">
    <source>
        <dbReference type="ARBA" id="ARBA00004141"/>
    </source>
</evidence>
<dbReference type="CDD" id="cd14966">
    <property type="entry name" value="7tmD_STE3"/>
    <property type="match status" value="1"/>
</dbReference>
<feature type="transmembrane region" description="Helical" evidence="11">
    <location>
        <begin position="204"/>
        <end position="227"/>
    </location>
</feature>
<sequence>MTYPNEVFTAFAFIGFLMCAIPFPWHFEAWNTGTCLYMAWTGLACLNQFINSIIWNDNAINWAPVWCDISAKFIVGTAVAIPAASLCINRRLYHIASVRSVTITKAEKRRAIMVDLAIGLGLPILEMILQYIPQGHRFNIFENIGCYPFTYDTWVAYLLVSFPPIAIGLVSAVYAIMSIIAFNKTRSQFNELLSNHSNLTSSRYFRLMCLAGIEVLCTVPLGAYAVYLNAADHGIRPWKGWADTHAGFSRVDQFPAMLWRRDHITEISLELTRWLCVICAAVFFAFFGFADEARKNYRSAIQSVAKKVGISTIGSFSAGQSSSGAVSSNGGKSKGITSSSGKVRPTIPVFVHREMLQRHDSLDSFSNMSLSIADVGGTLNEKKADEKSEVAFSPTLSYGGITLTDVGGTLADYQDGPYSPAPSSGSSSASSISSPSPAITRQNSDANIEISSLRCDSPISSSPASSPTPVEKAHTHDVV</sequence>
<evidence type="ECO:0000313" key="12">
    <source>
        <dbReference type="EMBL" id="ANB67021.1"/>
    </source>
</evidence>
<dbReference type="PANTHER" id="PTHR28097">
    <property type="entry name" value="PHEROMONE A FACTOR RECEPTOR"/>
    <property type="match status" value="1"/>
</dbReference>
<dbReference type="AlphaFoldDB" id="A0A2P0M857"/>
<feature type="compositionally biased region" description="Low complexity" evidence="10">
    <location>
        <begin position="421"/>
        <end position="438"/>
    </location>
</feature>
<feature type="compositionally biased region" description="Polar residues" evidence="10">
    <location>
        <begin position="439"/>
        <end position="450"/>
    </location>
</feature>
<dbReference type="GO" id="GO:0005886">
    <property type="term" value="C:plasma membrane"/>
    <property type="evidence" value="ECO:0007669"/>
    <property type="project" value="TreeGrafter"/>
</dbReference>
<protein>
    <submittedName>
        <fullName evidence="13">Pheromone receptor</fullName>
    </submittedName>
</protein>
<proteinExistence type="inferred from homology"/>
<evidence type="ECO:0000256" key="4">
    <source>
        <dbReference type="ARBA" id="ARBA00022692"/>
    </source>
</evidence>
<feature type="region of interest" description="Disordered" evidence="10">
    <location>
        <begin position="317"/>
        <end position="342"/>
    </location>
</feature>